<dbReference type="eggNOG" id="ENOG50339D6">
    <property type="taxonomic scope" value="Bacteria"/>
</dbReference>
<name>Q2S6Q2_HAHCH</name>
<gene>
    <name evidence="2" type="ordered locus">HCH_07060</name>
</gene>
<sequence length="155" mass="16498">MESPLKNPFFSGDAAPVVGHLVQLTDGRAVVDYPGNTSGPVAAKTIITLPPTIAVAGQKLLLLFEENDYSRPIVVGVVNERLVSDEEHSFSSDRPGHAVVDGKKVRFDAQEEIYLVCGQSSILLRADGKVVIKGKNILSRASGANKIKGSSILCN</sequence>
<dbReference type="KEGG" id="hch:HCH_07060"/>
<protein>
    <submittedName>
        <fullName evidence="2">Uncharacterized protein conserved in bacteria</fullName>
    </submittedName>
</protein>
<evidence type="ECO:0000313" key="3">
    <source>
        <dbReference type="Proteomes" id="UP000000238"/>
    </source>
</evidence>
<dbReference type="RefSeq" id="WP_011400722.1">
    <property type="nucleotide sequence ID" value="NC_007645.1"/>
</dbReference>
<feature type="domain" description="DUF6484" evidence="1">
    <location>
        <begin position="18"/>
        <end position="78"/>
    </location>
</feature>
<dbReference type="HOGENOM" id="CLU_112468_0_0_6"/>
<proteinExistence type="predicted"/>
<dbReference type="OrthoDB" id="3078443at2"/>
<dbReference type="Pfam" id="PF20093">
    <property type="entry name" value="DUF6484"/>
    <property type="match status" value="1"/>
</dbReference>
<evidence type="ECO:0000313" key="2">
    <source>
        <dbReference type="EMBL" id="ABC33672.1"/>
    </source>
</evidence>
<dbReference type="Proteomes" id="UP000000238">
    <property type="component" value="Chromosome"/>
</dbReference>
<reference evidence="2 3" key="1">
    <citation type="journal article" date="2005" name="Nucleic Acids Res.">
        <title>Genomic blueprint of Hahella chejuensis, a marine microbe producing an algicidal agent.</title>
        <authorList>
            <person name="Jeong H."/>
            <person name="Yim J.H."/>
            <person name="Lee C."/>
            <person name="Choi S.-H."/>
            <person name="Park Y.K."/>
            <person name="Yoon S.H."/>
            <person name="Hur C.-G."/>
            <person name="Kang H.-Y."/>
            <person name="Kim D."/>
            <person name="Lee H.H."/>
            <person name="Park K.H."/>
            <person name="Park S.-H."/>
            <person name="Park H.-S."/>
            <person name="Lee H.K."/>
            <person name="Oh T.K."/>
            <person name="Kim J.F."/>
        </authorList>
    </citation>
    <scope>NUCLEOTIDE SEQUENCE [LARGE SCALE GENOMIC DNA]</scope>
    <source>
        <strain evidence="2 3">KCTC 2396</strain>
    </source>
</reference>
<dbReference type="STRING" id="349521.HCH_07060"/>
<dbReference type="AlphaFoldDB" id="Q2S6Q2"/>
<evidence type="ECO:0000259" key="1">
    <source>
        <dbReference type="Pfam" id="PF20093"/>
    </source>
</evidence>
<dbReference type="EMBL" id="CP000155">
    <property type="protein sequence ID" value="ABC33672.1"/>
    <property type="molecule type" value="Genomic_DNA"/>
</dbReference>
<keyword evidence="3" id="KW-1185">Reference proteome</keyword>
<dbReference type="InterPro" id="IPR045506">
    <property type="entry name" value="DUF6484"/>
</dbReference>
<organism evidence="2 3">
    <name type="scientific">Hahella chejuensis (strain KCTC 2396)</name>
    <dbReference type="NCBI Taxonomy" id="349521"/>
    <lineage>
        <taxon>Bacteria</taxon>
        <taxon>Pseudomonadati</taxon>
        <taxon>Pseudomonadota</taxon>
        <taxon>Gammaproteobacteria</taxon>
        <taxon>Oceanospirillales</taxon>
        <taxon>Hahellaceae</taxon>
        <taxon>Hahella</taxon>
    </lineage>
</organism>
<accession>Q2S6Q2</accession>